<dbReference type="SUPFAM" id="SSF56672">
    <property type="entry name" value="DNA/RNA polymerases"/>
    <property type="match status" value="1"/>
</dbReference>
<name>A0A1B6HQM4_9HEMI</name>
<accession>A0A1B6HQM4</accession>
<dbReference type="PROSITE" id="PS50878">
    <property type="entry name" value="RT_POL"/>
    <property type="match status" value="1"/>
</dbReference>
<dbReference type="EMBL" id="GECU01005650">
    <property type="protein sequence ID" value="JAT02057.1"/>
    <property type="molecule type" value="Transcribed_RNA"/>
</dbReference>
<dbReference type="InterPro" id="IPR036691">
    <property type="entry name" value="Endo/exonu/phosph_ase_sf"/>
</dbReference>
<dbReference type="InterPro" id="IPR043502">
    <property type="entry name" value="DNA/RNA_pol_sf"/>
</dbReference>
<dbReference type="CDD" id="cd01650">
    <property type="entry name" value="RT_nLTR_like"/>
    <property type="match status" value="1"/>
</dbReference>
<gene>
    <name evidence="2" type="ORF">g.41492</name>
    <name evidence="3" type="ORF">g.41501</name>
</gene>
<dbReference type="SUPFAM" id="SSF56219">
    <property type="entry name" value="DNase I-like"/>
    <property type="match status" value="1"/>
</dbReference>
<feature type="domain" description="Reverse transcriptase" evidence="1">
    <location>
        <begin position="496"/>
        <end position="768"/>
    </location>
</feature>
<evidence type="ECO:0000313" key="3">
    <source>
        <dbReference type="EMBL" id="JAT02057.1"/>
    </source>
</evidence>
<dbReference type="AlphaFoldDB" id="A0A1B6HQM4"/>
<sequence>MQNLPEFKFKDKIQIFHQNIDWLCNKIDRLNHFLHIHKPDLVVLTEHGLSELTLKNVCLVDYCLVTAFCRESHRKGGVAIYKHTDMANEVESVNIADHSEELVCEMSSIRITFDRKSCLYILGIYRPPSAPLDNALALLTDTLSLLPCDNSGICIVGDINVNCLLPSRENVALCEALATFDVTRIPLPPTRVTNTSATSIDIVCTNLNTDRVKVIVENTGLSDHMGQLCYVDAPIKKNEAFRTTHRPFNPDNLQHFKDILSLQSWDRVYQAATADEAYMNFIDTLTIALDITCPRKICIPKKNRGKILALHNPEANSLRKEFILALDKYKKTGSEQDKVDAFNKKKMYDLKLKTLRREENESLIAESSNKSKAIWNVINSERISRKDSAGARWQIDVGGKVEEDPDKLCEHFNSFFSNIAEQTLLQNNQSRAIVMSDTSFLGTSLMEWRPTSSSEVFNTIMSLKSTSSSGIDDVSSKLLKFCIGEVFLPITDIINKSLSQGIFPSKLKISKVYPLHKQGSKKELQNFRPISLIPTISKIIEKIILTRIQNHLKLNNLLPDRQHGFIPGRSTTSAFTDLIEHIIDNLEEGNTVTSVFLDLSKAFDCLGHSLIINKIKSLGFGGTTVKWFESYLTGREQVVEIKQNLDGTERTARSGPLAVTRGVPQGSVLGPVLFVLFTADLPKYLGNISYPVMFADDTVLVTSGNAVEDLDIRTFISVSMAQQYCSNNDLVFNAAKTKYLASGRLKECLTEPPDLQRVDNTKHLGLTLDQGLSWSNHTDQLCSRLSSAIFAMKRIKSIGTSIALKAAYHALFESHVRYGITLWGSSSAGNLHRVLVLQKRVMRIMAGLQPQESCREAFKSFEILTVVSIYIIEVITHASRERLPRVGDVNSYTTRRANDISLPAHRTTLYTKKPSYSGARLFNMLPENFKTCDSKTLKKRLHSLLINSTIYSLNEFFNSVNAII</sequence>
<dbReference type="PANTHER" id="PTHR47510:SF3">
    <property type="entry name" value="ENDO_EXONUCLEASE_PHOSPHATASE DOMAIN-CONTAINING PROTEIN"/>
    <property type="match status" value="1"/>
</dbReference>
<protein>
    <recommendedName>
        <fullName evidence="1">Reverse transcriptase domain-containing protein</fullName>
    </recommendedName>
</protein>
<reference evidence="2" key="1">
    <citation type="submission" date="2015-11" db="EMBL/GenBank/DDBJ databases">
        <title>De novo transcriptome assembly of four potential Pierce s Disease insect vectors from Arizona vineyards.</title>
        <authorList>
            <person name="Tassone E.E."/>
        </authorList>
    </citation>
    <scope>NUCLEOTIDE SEQUENCE</scope>
</reference>
<organism evidence="2">
    <name type="scientific">Homalodisca liturata</name>
    <dbReference type="NCBI Taxonomy" id="320908"/>
    <lineage>
        <taxon>Eukaryota</taxon>
        <taxon>Metazoa</taxon>
        <taxon>Ecdysozoa</taxon>
        <taxon>Arthropoda</taxon>
        <taxon>Hexapoda</taxon>
        <taxon>Insecta</taxon>
        <taxon>Pterygota</taxon>
        <taxon>Neoptera</taxon>
        <taxon>Paraneoptera</taxon>
        <taxon>Hemiptera</taxon>
        <taxon>Auchenorrhyncha</taxon>
        <taxon>Membracoidea</taxon>
        <taxon>Cicadellidae</taxon>
        <taxon>Cicadellinae</taxon>
        <taxon>Proconiini</taxon>
        <taxon>Homalodisca</taxon>
    </lineage>
</organism>
<dbReference type="Pfam" id="PF00078">
    <property type="entry name" value="RVT_1"/>
    <property type="match status" value="1"/>
</dbReference>
<evidence type="ECO:0000259" key="1">
    <source>
        <dbReference type="PROSITE" id="PS50878"/>
    </source>
</evidence>
<evidence type="ECO:0000313" key="2">
    <source>
        <dbReference type="EMBL" id="JAS76978.1"/>
    </source>
</evidence>
<dbReference type="InterPro" id="IPR000477">
    <property type="entry name" value="RT_dom"/>
</dbReference>
<dbReference type="GO" id="GO:0071897">
    <property type="term" value="P:DNA biosynthetic process"/>
    <property type="evidence" value="ECO:0007669"/>
    <property type="project" value="UniProtKB-ARBA"/>
</dbReference>
<proteinExistence type="predicted"/>
<dbReference type="PANTHER" id="PTHR47510">
    <property type="entry name" value="REVERSE TRANSCRIPTASE DOMAIN-CONTAINING PROTEIN"/>
    <property type="match status" value="1"/>
</dbReference>
<dbReference type="EMBL" id="GECU01030728">
    <property type="protein sequence ID" value="JAS76978.1"/>
    <property type="molecule type" value="Transcribed_RNA"/>
</dbReference>
<dbReference type="Gene3D" id="3.60.10.10">
    <property type="entry name" value="Endonuclease/exonuclease/phosphatase"/>
    <property type="match status" value="1"/>
</dbReference>